<evidence type="ECO:0000313" key="4">
    <source>
        <dbReference type="Proteomes" id="UP000219453"/>
    </source>
</evidence>
<dbReference type="Pfam" id="PF13229">
    <property type="entry name" value="Beta_helix"/>
    <property type="match status" value="1"/>
</dbReference>
<dbReference type="InterPro" id="IPR012334">
    <property type="entry name" value="Pectin_lyas_fold"/>
</dbReference>
<dbReference type="SUPFAM" id="SSF51126">
    <property type="entry name" value="Pectin lyase-like"/>
    <property type="match status" value="1"/>
</dbReference>
<feature type="compositionally biased region" description="Acidic residues" evidence="1">
    <location>
        <begin position="290"/>
        <end position="303"/>
    </location>
</feature>
<dbReference type="PROSITE" id="PS51318">
    <property type="entry name" value="TAT"/>
    <property type="match status" value="1"/>
</dbReference>
<proteinExistence type="predicted"/>
<dbReference type="InterPro" id="IPR006311">
    <property type="entry name" value="TAT_signal"/>
</dbReference>
<dbReference type="Proteomes" id="UP000219453">
    <property type="component" value="Unassembled WGS sequence"/>
</dbReference>
<evidence type="ECO:0000313" key="3">
    <source>
        <dbReference type="EMBL" id="SNZ16908.1"/>
    </source>
</evidence>
<evidence type="ECO:0000256" key="1">
    <source>
        <dbReference type="SAM" id="MobiDB-lite"/>
    </source>
</evidence>
<dbReference type="RefSeq" id="WP_143824963.1">
    <property type="nucleotide sequence ID" value="NZ_OBEJ01000004.1"/>
</dbReference>
<protein>
    <submittedName>
        <fullName evidence="3">Right handed beta helix region</fullName>
    </submittedName>
</protein>
<feature type="region of interest" description="Disordered" evidence="1">
    <location>
        <begin position="1"/>
        <end position="36"/>
    </location>
</feature>
<dbReference type="OrthoDB" id="271979at2157"/>
<evidence type="ECO:0000259" key="2">
    <source>
        <dbReference type="Pfam" id="PF13229"/>
    </source>
</evidence>
<accession>A0A285P635</accession>
<dbReference type="AlphaFoldDB" id="A0A285P635"/>
<feature type="domain" description="Right handed beta helix" evidence="2">
    <location>
        <begin position="426"/>
        <end position="513"/>
    </location>
</feature>
<dbReference type="EMBL" id="OBEJ01000004">
    <property type="protein sequence ID" value="SNZ16908.1"/>
    <property type="molecule type" value="Genomic_DNA"/>
</dbReference>
<name>A0A285P635_NATPI</name>
<dbReference type="Gene3D" id="2.160.20.10">
    <property type="entry name" value="Single-stranded right-handed beta-helix, Pectin lyase-like"/>
    <property type="match status" value="1"/>
</dbReference>
<sequence>MGQQPDDDGGSKRGLTTATDDKSVSNASITDEDDANSGGYGRRSYLKLAGVATAGTALATLHGSATETDLSRAIVVDGSGTEMETEYEFSVTKAVADVDGIENTDDSIDGATVAGTVDGSRNAYMFSGTIEQFYVSGPADVRFGDDLDALVPDRLRSLSIDADSRLTYRFTTTGEISKTSTADGTERETDHTLILQGDDGNWTAFGCTSDDYADTFHFEGDIVEFCPLEGTHTVTLDGTSMTPYELVGEEPPQPDDGSQQDGGDQTEQDGSTDDGTQQDDSTDDGAGQDGTDDSTDDGTDDSQQDPVEHGDYLGGGGDRYPNTVAASAADYTVATESELQGAFGSAGSGDTVYVTADIEITETHAVPAGVTLASDRGIEGSDGARLHTSADSFPVLEAGDGVRVTGLTVQGPVEEFEVRQGYPVSTGVRVAGTNVEIDNCRLRGFSHASVEVQNHDTHVHHCDIRRNARDGLGYGVVIGSGHPTIEHCTFNYNRHSVATASGDGSFTIDGCWFGPDSLGLVIDHHGPNSDAEMYVRNVTVEATHKVDHPEFEEGGRESTAIGIRGSTSPGRLEVENSWFYDPEPEPTGEFGEAINFAQSADSWEAVNTTIQNCHFGDSEPDGSIGHPR</sequence>
<organism evidence="3 4">
    <name type="scientific">Natronoarchaeum philippinense</name>
    <dbReference type="NCBI Taxonomy" id="558529"/>
    <lineage>
        <taxon>Archaea</taxon>
        <taxon>Methanobacteriati</taxon>
        <taxon>Methanobacteriota</taxon>
        <taxon>Stenosarchaea group</taxon>
        <taxon>Halobacteria</taxon>
        <taxon>Halobacteriales</taxon>
        <taxon>Natronoarchaeaceae</taxon>
    </lineage>
</organism>
<gene>
    <name evidence="3" type="ORF">SAMN06269185_2810</name>
</gene>
<keyword evidence="4" id="KW-1185">Reference proteome</keyword>
<reference evidence="3 4" key="1">
    <citation type="submission" date="2017-09" db="EMBL/GenBank/DDBJ databases">
        <authorList>
            <person name="Ehlers B."/>
            <person name="Leendertz F.H."/>
        </authorList>
    </citation>
    <scope>NUCLEOTIDE SEQUENCE [LARGE SCALE GENOMIC DNA]</scope>
    <source>
        <strain evidence="3 4">DSM 27208</strain>
    </source>
</reference>
<feature type="compositionally biased region" description="Acidic residues" evidence="1">
    <location>
        <begin position="264"/>
        <end position="283"/>
    </location>
</feature>
<dbReference type="InterPro" id="IPR011050">
    <property type="entry name" value="Pectin_lyase_fold/virulence"/>
</dbReference>
<dbReference type="InterPro" id="IPR039448">
    <property type="entry name" value="Beta_helix"/>
</dbReference>
<feature type="compositionally biased region" description="Polar residues" evidence="1">
    <location>
        <begin position="14"/>
        <end position="29"/>
    </location>
</feature>
<feature type="region of interest" description="Disordered" evidence="1">
    <location>
        <begin position="236"/>
        <end position="321"/>
    </location>
</feature>